<organism evidence="9 10">
    <name type="scientific">Arcanobacterium bovis</name>
    <dbReference type="NCBI Taxonomy" id="2529275"/>
    <lineage>
        <taxon>Bacteria</taxon>
        <taxon>Bacillati</taxon>
        <taxon>Actinomycetota</taxon>
        <taxon>Actinomycetes</taxon>
        <taxon>Actinomycetales</taxon>
        <taxon>Actinomycetaceae</taxon>
        <taxon>Arcanobacterium</taxon>
    </lineage>
</organism>
<dbReference type="InterPro" id="IPR036135">
    <property type="entry name" value="MoeA_linker/N_sf"/>
</dbReference>
<dbReference type="Pfam" id="PF03454">
    <property type="entry name" value="MoeA_C"/>
    <property type="match status" value="1"/>
</dbReference>
<dbReference type="AlphaFoldDB" id="A0A4Q9V2P3"/>
<keyword evidence="7 9" id="KW-0808">Transferase</keyword>
<dbReference type="SUPFAM" id="SSF63882">
    <property type="entry name" value="MoeA N-terminal region -like"/>
    <property type="match status" value="1"/>
</dbReference>
<dbReference type="SUPFAM" id="SSF63867">
    <property type="entry name" value="MoeA C-terminal domain-like"/>
    <property type="match status" value="1"/>
</dbReference>
<evidence type="ECO:0000256" key="5">
    <source>
        <dbReference type="ARBA" id="ARBA00023150"/>
    </source>
</evidence>
<evidence type="ECO:0000256" key="6">
    <source>
        <dbReference type="ARBA" id="ARBA00047317"/>
    </source>
</evidence>
<dbReference type="Gene3D" id="2.170.190.11">
    <property type="entry name" value="Molybdopterin biosynthesis moea protein, domain 3"/>
    <property type="match status" value="1"/>
</dbReference>
<accession>A0A4Q9V2P3</accession>
<comment type="similarity">
    <text evidence="3 7">Belongs to the MoeA family.</text>
</comment>
<name>A0A4Q9V2P3_9ACTO</name>
<comment type="pathway">
    <text evidence="2 7">Cofactor biosynthesis; molybdopterin biosynthesis.</text>
</comment>
<reference evidence="9 10" key="1">
    <citation type="submission" date="2019-02" db="EMBL/GenBank/DDBJ databases">
        <title>Arcanobacterium bovis sp. nov., isolated from the milk of a cow with mastitis.</title>
        <authorList>
            <person name="Sammra O."/>
            <person name="Foster G."/>
            <person name="Hassan A."/>
            <person name="Alssahen M."/>
            <person name="Laemmler C."/>
            <person name="Borowiak M."/>
            <person name="Malorny B."/>
            <person name="Abdulmawjood A."/>
        </authorList>
    </citation>
    <scope>NUCLEOTIDE SEQUENCE [LARGE SCALE GENOMIC DNA]</scope>
    <source>
        <strain evidence="9 10">C605018/01/1</strain>
    </source>
</reference>
<evidence type="ECO:0000256" key="3">
    <source>
        <dbReference type="ARBA" id="ARBA00010763"/>
    </source>
</evidence>
<keyword evidence="4 7" id="KW-0500">Molybdenum</keyword>
<comment type="function">
    <text evidence="1 7">Catalyzes the insertion of molybdate into adenylated molybdopterin with the concomitant release of AMP.</text>
</comment>
<dbReference type="Gene3D" id="2.40.340.10">
    <property type="entry name" value="MoeA, C-terminal, domain IV"/>
    <property type="match status" value="1"/>
</dbReference>
<dbReference type="InterPro" id="IPR036688">
    <property type="entry name" value="MoeA_C_domain_IV_sf"/>
</dbReference>
<dbReference type="PANTHER" id="PTHR10192">
    <property type="entry name" value="MOLYBDOPTERIN BIOSYNTHESIS PROTEIN"/>
    <property type="match status" value="1"/>
</dbReference>
<dbReference type="InterPro" id="IPR036425">
    <property type="entry name" value="MoaB/Mog-like_dom_sf"/>
</dbReference>
<dbReference type="GO" id="GO:0046872">
    <property type="term" value="F:metal ion binding"/>
    <property type="evidence" value="ECO:0007669"/>
    <property type="project" value="UniProtKB-UniRule"/>
</dbReference>
<keyword evidence="7" id="KW-0479">Metal-binding</keyword>
<dbReference type="GO" id="GO:0061599">
    <property type="term" value="F:molybdopterin molybdotransferase activity"/>
    <property type="evidence" value="ECO:0007669"/>
    <property type="project" value="UniProtKB-UniRule"/>
</dbReference>
<dbReference type="PANTHER" id="PTHR10192:SF5">
    <property type="entry name" value="GEPHYRIN"/>
    <property type="match status" value="1"/>
</dbReference>
<dbReference type="SMART" id="SM00852">
    <property type="entry name" value="MoCF_biosynth"/>
    <property type="match status" value="1"/>
</dbReference>
<comment type="catalytic activity">
    <reaction evidence="6">
        <text>adenylyl-molybdopterin + molybdate = Mo-molybdopterin + AMP + H(+)</text>
        <dbReference type="Rhea" id="RHEA:35047"/>
        <dbReference type="ChEBI" id="CHEBI:15378"/>
        <dbReference type="ChEBI" id="CHEBI:36264"/>
        <dbReference type="ChEBI" id="CHEBI:62727"/>
        <dbReference type="ChEBI" id="CHEBI:71302"/>
        <dbReference type="ChEBI" id="CHEBI:456215"/>
        <dbReference type="EC" id="2.10.1.1"/>
    </reaction>
</comment>
<dbReference type="NCBIfam" id="NF045515">
    <property type="entry name" value="Glp_gephyrin"/>
    <property type="match status" value="1"/>
</dbReference>
<dbReference type="EC" id="2.10.1.1" evidence="7"/>
<comment type="cofactor">
    <cofactor evidence="7">
        <name>Mg(2+)</name>
        <dbReference type="ChEBI" id="CHEBI:18420"/>
    </cofactor>
</comment>
<dbReference type="GO" id="GO:0006777">
    <property type="term" value="P:Mo-molybdopterin cofactor biosynthetic process"/>
    <property type="evidence" value="ECO:0007669"/>
    <property type="project" value="UniProtKB-UniRule"/>
</dbReference>
<dbReference type="OrthoDB" id="9804758at2"/>
<evidence type="ECO:0000313" key="9">
    <source>
        <dbReference type="EMBL" id="TBW23878.1"/>
    </source>
</evidence>
<evidence type="ECO:0000256" key="1">
    <source>
        <dbReference type="ARBA" id="ARBA00002901"/>
    </source>
</evidence>
<dbReference type="InterPro" id="IPR001453">
    <property type="entry name" value="MoaB/Mog_dom"/>
</dbReference>
<dbReference type="RefSeq" id="WP_131279497.1">
    <property type="nucleotide sequence ID" value="NZ_JBHSLR010000009.1"/>
</dbReference>
<dbReference type="UniPathway" id="UPA00344"/>
<dbReference type="SUPFAM" id="SSF53218">
    <property type="entry name" value="Molybdenum cofactor biosynthesis proteins"/>
    <property type="match status" value="1"/>
</dbReference>
<dbReference type="Gene3D" id="3.40.980.10">
    <property type="entry name" value="MoaB/Mog-like domain"/>
    <property type="match status" value="1"/>
</dbReference>
<dbReference type="Pfam" id="PF03453">
    <property type="entry name" value="MoeA_N"/>
    <property type="match status" value="1"/>
</dbReference>
<evidence type="ECO:0000256" key="7">
    <source>
        <dbReference type="RuleBase" id="RU365090"/>
    </source>
</evidence>
<dbReference type="EMBL" id="SJDT01000001">
    <property type="protein sequence ID" value="TBW23878.1"/>
    <property type="molecule type" value="Genomic_DNA"/>
</dbReference>
<evidence type="ECO:0000259" key="8">
    <source>
        <dbReference type="SMART" id="SM00852"/>
    </source>
</evidence>
<dbReference type="GO" id="GO:0005829">
    <property type="term" value="C:cytosol"/>
    <property type="evidence" value="ECO:0007669"/>
    <property type="project" value="TreeGrafter"/>
</dbReference>
<evidence type="ECO:0000313" key="10">
    <source>
        <dbReference type="Proteomes" id="UP000293036"/>
    </source>
</evidence>
<keyword evidence="7" id="KW-0460">Magnesium</keyword>
<feature type="domain" description="MoaB/Mog" evidence="8">
    <location>
        <begin position="193"/>
        <end position="334"/>
    </location>
</feature>
<dbReference type="CDD" id="cd00887">
    <property type="entry name" value="MoeA"/>
    <property type="match status" value="1"/>
</dbReference>
<gene>
    <name evidence="9" type="ORF">EZJ44_01770</name>
</gene>
<evidence type="ECO:0000256" key="4">
    <source>
        <dbReference type="ARBA" id="ARBA00022505"/>
    </source>
</evidence>
<dbReference type="InterPro" id="IPR005110">
    <property type="entry name" value="MoeA_linker/N"/>
</dbReference>
<sequence length="426" mass="44286">MLSPEEYLQLVIRNLQPHALPAVTVDFHEAVDRTLAQDVTAQLNVPPFNNSAMDGFAVRTVDFSGGPPYVLRVVRDIAAGTREIDGVSSSDAGDGAIDAMAARIMTGAPVPSWADAVVKIEDTEAPRGASEAPAQVTIGVKPTAGQNVRFAGEDVRVGDTVLKAGNTLNALAISTLVSIGQTRVSVVRQPRVAVISTGSELVDPGVVPEFGQIPDSNSVLISHLAQAAGAQVVGVYRSGDTARSFAQTLELAAQDADLIVTSGGVSMGAFDPVKEFGQAHGFTFEKVAMQPGKPQGHGIYRGDSGDDVGVLSLPGNPVSVAVSFALFVAPTIAKLLGKEVSEQPELLSARAGASWKSPAGRRQYLPGKLTCSRGELEITPIHALGSGSHLVASLAQADALAVVEADVDHVAQGDLVNIQLMGVKRW</sequence>
<dbReference type="Proteomes" id="UP000293036">
    <property type="component" value="Unassembled WGS sequence"/>
</dbReference>
<keyword evidence="5 7" id="KW-0501">Molybdenum cofactor biosynthesis</keyword>
<dbReference type="InterPro" id="IPR038987">
    <property type="entry name" value="MoeA-like"/>
</dbReference>
<keyword evidence="10" id="KW-1185">Reference proteome</keyword>
<protein>
    <recommendedName>
        <fullName evidence="7">Molybdopterin molybdenumtransferase</fullName>
        <ecNumber evidence="7">2.10.1.1</ecNumber>
    </recommendedName>
</protein>
<comment type="caution">
    <text evidence="9">The sequence shown here is derived from an EMBL/GenBank/DDBJ whole genome shotgun (WGS) entry which is preliminary data.</text>
</comment>
<dbReference type="Pfam" id="PF00994">
    <property type="entry name" value="MoCF_biosynth"/>
    <property type="match status" value="1"/>
</dbReference>
<dbReference type="Gene3D" id="3.90.105.10">
    <property type="entry name" value="Molybdopterin biosynthesis moea protein, domain 2"/>
    <property type="match status" value="1"/>
</dbReference>
<dbReference type="InterPro" id="IPR005111">
    <property type="entry name" value="MoeA_C_domain_IV"/>
</dbReference>
<proteinExistence type="inferred from homology"/>
<evidence type="ECO:0000256" key="2">
    <source>
        <dbReference type="ARBA" id="ARBA00005046"/>
    </source>
</evidence>